<evidence type="ECO:0000313" key="3">
    <source>
        <dbReference type="Proteomes" id="UP001151760"/>
    </source>
</evidence>
<dbReference type="Proteomes" id="UP001151760">
    <property type="component" value="Unassembled WGS sequence"/>
</dbReference>
<protein>
    <recommendedName>
        <fullName evidence="4">Reverse transcriptase domain-containing protein</fullName>
    </recommendedName>
</protein>
<proteinExistence type="predicted"/>
<dbReference type="EMBL" id="BQNB010018893">
    <property type="protein sequence ID" value="GJT79372.1"/>
    <property type="molecule type" value="Genomic_DNA"/>
</dbReference>
<comment type="caution">
    <text evidence="2">The sequence shown here is derived from an EMBL/GenBank/DDBJ whole genome shotgun (WGS) entry which is preliminary data.</text>
</comment>
<gene>
    <name evidence="2" type="ORF">Tco_1053714</name>
</gene>
<sequence length="393" mass="44248">MNDHLKAHRDFQQVMDDSMSKLRETFQTWLQQRQEQVVNLDTYTPEPSQCRKIPICYDDDDDEYSFATQEYLKKFSSAITPDLPKSDSLIMEDKHLDTILETESDELIKSSVEDLVHTPSESDGISESECDLPVCDDSSPKKDEVLDDIISIPPGNGNDHFNAESSLIESVLNRDNVISSPKIDFLLEEFAGELALIALIPPGIVEADFDPKGDIRFIENLMYDNSFPRPLETLKDDSETIIDSNNDYSSSDDDSPYSEDIDYVDALPSDPELISLEVTSSGSTTTHADISLPEYDLFHLDSKPDLGDFTMDVVEDIFDNPTRETRVHVPNVLPTLPTHHLDSDFTLSSDSLGSDLVVSFPSETRNKIFDLGIFIGIQSKRFLSPDEFFYSLS</sequence>
<reference evidence="2" key="2">
    <citation type="submission" date="2022-01" db="EMBL/GenBank/DDBJ databases">
        <authorList>
            <person name="Yamashiro T."/>
            <person name="Shiraishi A."/>
            <person name="Satake H."/>
            <person name="Nakayama K."/>
        </authorList>
    </citation>
    <scope>NUCLEOTIDE SEQUENCE</scope>
</reference>
<feature type="region of interest" description="Disordered" evidence="1">
    <location>
        <begin position="118"/>
        <end position="137"/>
    </location>
</feature>
<evidence type="ECO:0008006" key="4">
    <source>
        <dbReference type="Google" id="ProtNLM"/>
    </source>
</evidence>
<accession>A0ABQ5GWU5</accession>
<evidence type="ECO:0000313" key="2">
    <source>
        <dbReference type="EMBL" id="GJT79372.1"/>
    </source>
</evidence>
<evidence type="ECO:0000256" key="1">
    <source>
        <dbReference type="SAM" id="MobiDB-lite"/>
    </source>
</evidence>
<reference evidence="2" key="1">
    <citation type="journal article" date="2022" name="Int. J. Mol. Sci.">
        <title>Draft Genome of Tanacetum Coccineum: Genomic Comparison of Closely Related Tanacetum-Family Plants.</title>
        <authorList>
            <person name="Yamashiro T."/>
            <person name="Shiraishi A."/>
            <person name="Nakayama K."/>
            <person name="Satake H."/>
        </authorList>
    </citation>
    <scope>NUCLEOTIDE SEQUENCE</scope>
</reference>
<keyword evidence="3" id="KW-1185">Reference proteome</keyword>
<name>A0ABQ5GWU5_9ASTR</name>
<organism evidence="2 3">
    <name type="scientific">Tanacetum coccineum</name>
    <dbReference type="NCBI Taxonomy" id="301880"/>
    <lineage>
        <taxon>Eukaryota</taxon>
        <taxon>Viridiplantae</taxon>
        <taxon>Streptophyta</taxon>
        <taxon>Embryophyta</taxon>
        <taxon>Tracheophyta</taxon>
        <taxon>Spermatophyta</taxon>
        <taxon>Magnoliopsida</taxon>
        <taxon>eudicotyledons</taxon>
        <taxon>Gunneridae</taxon>
        <taxon>Pentapetalae</taxon>
        <taxon>asterids</taxon>
        <taxon>campanulids</taxon>
        <taxon>Asterales</taxon>
        <taxon>Asteraceae</taxon>
        <taxon>Asteroideae</taxon>
        <taxon>Anthemideae</taxon>
        <taxon>Anthemidinae</taxon>
        <taxon>Tanacetum</taxon>
    </lineage>
</organism>